<protein>
    <submittedName>
        <fullName evidence="1">Uncharacterized protein</fullName>
    </submittedName>
</protein>
<reference evidence="1 2" key="1">
    <citation type="journal article" date="2018" name="Sci. Rep.">
        <title>Genome sequence of the cauliflower mushroom Sparassis crispa (Hanabiratake) and its association with beneficial usage.</title>
        <authorList>
            <person name="Kiyama R."/>
            <person name="Furutani Y."/>
            <person name="Kawaguchi K."/>
            <person name="Nakanishi T."/>
        </authorList>
    </citation>
    <scope>NUCLEOTIDE SEQUENCE [LARGE SCALE GENOMIC DNA]</scope>
</reference>
<evidence type="ECO:0000313" key="2">
    <source>
        <dbReference type="Proteomes" id="UP000287166"/>
    </source>
</evidence>
<accession>A0A401GB96</accession>
<dbReference type="OrthoDB" id="1046782at2759"/>
<dbReference type="RefSeq" id="XP_027610342.1">
    <property type="nucleotide sequence ID" value="XM_027754541.1"/>
</dbReference>
<dbReference type="Proteomes" id="UP000287166">
    <property type="component" value="Unassembled WGS sequence"/>
</dbReference>
<gene>
    <name evidence="1" type="ORF">SCP_0206270</name>
</gene>
<dbReference type="GeneID" id="38776346"/>
<dbReference type="EMBL" id="BFAD01000002">
    <property type="protein sequence ID" value="GBE79429.1"/>
    <property type="molecule type" value="Genomic_DNA"/>
</dbReference>
<proteinExistence type="predicted"/>
<organism evidence="1 2">
    <name type="scientific">Sparassis crispa</name>
    <dbReference type="NCBI Taxonomy" id="139825"/>
    <lineage>
        <taxon>Eukaryota</taxon>
        <taxon>Fungi</taxon>
        <taxon>Dikarya</taxon>
        <taxon>Basidiomycota</taxon>
        <taxon>Agaricomycotina</taxon>
        <taxon>Agaricomycetes</taxon>
        <taxon>Polyporales</taxon>
        <taxon>Sparassidaceae</taxon>
        <taxon>Sparassis</taxon>
    </lineage>
</organism>
<evidence type="ECO:0000313" key="1">
    <source>
        <dbReference type="EMBL" id="GBE79429.1"/>
    </source>
</evidence>
<dbReference type="STRING" id="139825.A0A401GB96"/>
<dbReference type="AlphaFoldDB" id="A0A401GB96"/>
<name>A0A401GB96_9APHY</name>
<sequence length="142" mass="15288">MAQGLISDHRVVYGTLQSEQPSDRVLEVEGGNDDINAGFGGKRVAFVWLVPVYTADPSNAASAFDVVIQSSEDPNRNDLAAGAGGDFRYLLPITTGARQIASVALLRSKESVDSIPPGYDGKTTDINKGRGGDFLYLLWQWI</sequence>
<dbReference type="InParanoid" id="A0A401GB96"/>
<keyword evidence="2" id="KW-1185">Reference proteome</keyword>
<comment type="caution">
    <text evidence="1">The sequence shown here is derived from an EMBL/GenBank/DDBJ whole genome shotgun (WGS) entry which is preliminary data.</text>
</comment>